<evidence type="ECO:0000313" key="5">
    <source>
        <dbReference type="Proteomes" id="UP000295726"/>
    </source>
</evidence>
<evidence type="ECO:0000313" key="4">
    <source>
        <dbReference type="EMBL" id="TCS79447.1"/>
    </source>
</evidence>
<sequence>MQMMYWIILIGLAALILVTIAVTIVTIVKERKEYRKYKLDEERDTEDDDYGDDYEEGRRPKKSKRSGAQQAYSGGRESGSRRPSGKKRRWKIILEDADTGEQYTYIFYDNLGIGRTTKEVAFEEFLSIPDDRRISKVHCAIVRSDDKLYLRDEGSKNHTFLNGKKIQKPIVIQKEDFISLGETELEVIKILRETN</sequence>
<keyword evidence="2" id="KW-0812">Transmembrane</keyword>
<evidence type="ECO:0000259" key="3">
    <source>
        <dbReference type="PROSITE" id="PS50006"/>
    </source>
</evidence>
<feature type="compositionally biased region" description="Acidic residues" evidence="1">
    <location>
        <begin position="42"/>
        <end position="55"/>
    </location>
</feature>
<keyword evidence="2" id="KW-1133">Transmembrane helix</keyword>
<reference evidence="4 5" key="1">
    <citation type="submission" date="2019-03" db="EMBL/GenBank/DDBJ databases">
        <title>Genomic Encyclopedia of Type Strains, Phase IV (KMG-IV): sequencing the most valuable type-strain genomes for metagenomic binning, comparative biology and taxonomic classification.</title>
        <authorList>
            <person name="Goeker M."/>
        </authorList>
    </citation>
    <scope>NUCLEOTIDE SEQUENCE [LARGE SCALE GENOMIC DNA]</scope>
    <source>
        <strain evidence="4 5">DSM 29489</strain>
    </source>
</reference>
<accession>A0A4R3K936</accession>
<gene>
    <name evidence="4" type="ORF">EDD59_10827</name>
</gene>
<comment type="caution">
    <text evidence="4">The sequence shown here is derived from an EMBL/GenBank/DDBJ whole genome shotgun (WGS) entry which is preliminary data.</text>
</comment>
<dbReference type="InterPro" id="IPR000253">
    <property type="entry name" value="FHA_dom"/>
</dbReference>
<dbReference type="CDD" id="cd00060">
    <property type="entry name" value="FHA"/>
    <property type="match status" value="1"/>
</dbReference>
<dbReference type="Gene3D" id="2.60.200.20">
    <property type="match status" value="1"/>
</dbReference>
<evidence type="ECO:0000256" key="2">
    <source>
        <dbReference type="SAM" id="Phobius"/>
    </source>
</evidence>
<dbReference type="SUPFAM" id="SSF49879">
    <property type="entry name" value="SMAD/FHA domain"/>
    <property type="match status" value="1"/>
</dbReference>
<proteinExistence type="predicted"/>
<dbReference type="Pfam" id="PF00498">
    <property type="entry name" value="FHA"/>
    <property type="match status" value="1"/>
</dbReference>
<dbReference type="EMBL" id="SLZZ01000008">
    <property type="protein sequence ID" value="TCS79447.1"/>
    <property type="molecule type" value="Genomic_DNA"/>
</dbReference>
<name>A0A4R3K936_9FIRM</name>
<feature type="region of interest" description="Disordered" evidence="1">
    <location>
        <begin position="40"/>
        <end position="86"/>
    </location>
</feature>
<organism evidence="4 5">
    <name type="scientific">Muricomes intestini</name>
    <dbReference type="NCBI Taxonomy" id="1796634"/>
    <lineage>
        <taxon>Bacteria</taxon>
        <taxon>Bacillati</taxon>
        <taxon>Bacillota</taxon>
        <taxon>Clostridia</taxon>
        <taxon>Lachnospirales</taxon>
        <taxon>Lachnospiraceae</taxon>
        <taxon>Muricomes</taxon>
    </lineage>
</organism>
<keyword evidence="5" id="KW-1185">Reference proteome</keyword>
<dbReference type="AlphaFoldDB" id="A0A4R3K936"/>
<dbReference type="Proteomes" id="UP000295726">
    <property type="component" value="Unassembled WGS sequence"/>
</dbReference>
<evidence type="ECO:0000256" key="1">
    <source>
        <dbReference type="SAM" id="MobiDB-lite"/>
    </source>
</evidence>
<dbReference type="SMART" id="SM00240">
    <property type="entry name" value="FHA"/>
    <property type="match status" value="1"/>
</dbReference>
<protein>
    <submittedName>
        <fullName evidence="4">FHA domain-containing protein</fullName>
    </submittedName>
</protein>
<dbReference type="PROSITE" id="PS50006">
    <property type="entry name" value="FHA_DOMAIN"/>
    <property type="match status" value="1"/>
</dbReference>
<feature type="domain" description="FHA" evidence="3">
    <location>
        <begin position="111"/>
        <end position="166"/>
    </location>
</feature>
<dbReference type="InterPro" id="IPR008984">
    <property type="entry name" value="SMAD_FHA_dom_sf"/>
</dbReference>
<keyword evidence="2" id="KW-0472">Membrane</keyword>
<feature type="transmembrane region" description="Helical" evidence="2">
    <location>
        <begin position="6"/>
        <end position="28"/>
    </location>
</feature>